<keyword evidence="4 7" id="KW-0574">Periplasm</keyword>
<dbReference type="RefSeq" id="WP_003784297.1">
    <property type="nucleotide sequence ID" value="NZ_GL870929.1"/>
</dbReference>
<dbReference type="EMBL" id="AEWV01000042">
    <property type="protein sequence ID" value="EGC16326.1"/>
    <property type="molecule type" value="Genomic_DNA"/>
</dbReference>
<dbReference type="InterPro" id="IPR009094">
    <property type="entry name" value="DiS-bond_isomerase_DsbC/G_N_sf"/>
</dbReference>
<dbReference type="InterPro" id="IPR018950">
    <property type="entry name" value="DiS-bond_isomerase_DsbC/G_N"/>
</dbReference>
<comment type="subcellular location">
    <subcellularLocation>
        <location evidence="1 7">Periplasm</location>
    </subcellularLocation>
</comment>
<sequence length="274" mass="29560">MKSLYLAAAVTLALGVSACGQAPAAGQPQIPAAAAAATQKQPAPAGQKVSDEITKAITTTLERNYADQKLKVESVSTTPVAGLYEIVVNGKQIAYTDATGQYMFVGDLIQTDIAKSLTEERKAVLNAVDFNKLPFDLAIKEVRGNGELKIAVFSDADCPFCKRLEHEFAKMTNVTIYNFMMPLTSLHPDATRKTVQILCQPDPTKAWTEWMREGKMPPAVSDCAKAATMQQTLALSEQLGFNGTPTLVFPNGTVQSGYSPMPALEEQIRANQTK</sequence>
<comment type="function">
    <text evidence="7">Required for disulfide bond formation in some periplasmic proteins. Acts by transferring its disulfide bond to other proteins and is reduced in the process.</text>
</comment>
<feature type="signal peptide" evidence="7">
    <location>
        <begin position="1"/>
        <end position="24"/>
    </location>
</feature>
<dbReference type="InterPro" id="IPR036249">
    <property type="entry name" value="Thioredoxin-like_sf"/>
</dbReference>
<dbReference type="PANTHER" id="PTHR35272">
    <property type="entry name" value="THIOL:DISULFIDE INTERCHANGE PROTEIN DSBC-RELATED"/>
    <property type="match status" value="1"/>
</dbReference>
<dbReference type="CDD" id="cd03020">
    <property type="entry name" value="DsbA_DsbC_DsbG"/>
    <property type="match status" value="1"/>
</dbReference>
<evidence type="ECO:0000256" key="5">
    <source>
        <dbReference type="ARBA" id="ARBA00023157"/>
    </source>
</evidence>
<keyword evidence="3 7" id="KW-0732">Signal</keyword>
<dbReference type="SUPFAM" id="SSF52833">
    <property type="entry name" value="Thioredoxin-like"/>
    <property type="match status" value="1"/>
</dbReference>
<evidence type="ECO:0000313" key="10">
    <source>
        <dbReference type="EMBL" id="EGC16326.1"/>
    </source>
</evidence>
<evidence type="ECO:0000256" key="4">
    <source>
        <dbReference type="ARBA" id="ARBA00022764"/>
    </source>
</evidence>
<protein>
    <recommendedName>
        <fullName evidence="7">Thiol:disulfide interchange protein</fullName>
    </recommendedName>
</protein>
<keyword evidence="5" id="KW-1015">Disulfide bond</keyword>
<name>F0F226_9NEIS</name>
<dbReference type="AlphaFoldDB" id="F0F226"/>
<reference evidence="10 11" key="1">
    <citation type="submission" date="2011-01" db="EMBL/GenBank/DDBJ databases">
        <authorList>
            <person name="Muzny D."/>
            <person name="Qin X."/>
            <person name="Deng J."/>
            <person name="Jiang H."/>
            <person name="Liu Y."/>
            <person name="Qu J."/>
            <person name="Song X.-Z."/>
            <person name="Zhang L."/>
            <person name="Thornton R."/>
            <person name="Coyle M."/>
            <person name="Francisco L."/>
            <person name="Jackson L."/>
            <person name="Javaid M."/>
            <person name="Korchina V."/>
            <person name="Kovar C."/>
            <person name="Mata R."/>
            <person name="Mathew T."/>
            <person name="Ngo R."/>
            <person name="Nguyen L."/>
            <person name="Nguyen N."/>
            <person name="Okwuonu G."/>
            <person name="Ongeri F."/>
            <person name="Pham C."/>
            <person name="Simmons D."/>
            <person name="Wilczek-Boney K."/>
            <person name="Hale W."/>
            <person name="Jakkamsetti A."/>
            <person name="Pham P."/>
            <person name="Ruth R."/>
            <person name="San Lucas F."/>
            <person name="Warren J."/>
            <person name="Zhang J."/>
            <person name="Zhao Z."/>
            <person name="Zhou C."/>
            <person name="Zhu D."/>
            <person name="Lee S."/>
            <person name="Bess C."/>
            <person name="Blankenburg K."/>
            <person name="Forbes L."/>
            <person name="Fu Q."/>
            <person name="Gubbala S."/>
            <person name="Hirani K."/>
            <person name="Jayaseelan J.C."/>
            <person name="Lara F."/>
            <person name="Munidasa M."/>
            <person name="Palculict T."/>
            <person name="Patil S."/>
            <person name="Pu L.-L."/>
            <person name="Saada N."/>
            <person name="Tang L."/>
            <person name="Weissenberger G."/>
            <person name="Zhu Y."/>
            <person name="Hemphill L."/>
            <person name="Shang Y."/>
            <person name="Youmans B."/>
            <person name="Ayvaz T."/>
            <person name="Ross M."/>
            <person name="Santibanez J."/>
            <person name="Aqrawi P."/>
            <person name="Gross S."/>
            <person name="Joshi V."/>
            <person name="Fowler G."/>
            <person name="Nazareth L."/>
            <person name="Reid J."/>
            <person name="Worley K."/>
            <person name="Petrosino J."/>
            <person name="Highlander S."/>
            <person name="Gibbs R."/>
        </authorList>
    </citation>
    <scope>NUCLEOTIDE SEQUENCE [LARGE SCALE GENOMIC DNA]</scope>
    <source>
        <strain evidence="10 11">ATCC 33394</strain>
    </source>
</reference>
<dbReference type="SUPFAM" id="SSF54423">
    <property type="entry name" value="DsbC/DsbG N-terminal domain-like"/>
    <property type="match status" value="1"/>
</dbReference>
<dbReference type="STRING" id="888741.HMPREF9098_2161"/>
<evidence type="ECO:0000256" key="6">
    <source>
        <dbReference type="ARBA" id="ARBA00023284"/>
    </source>
</evidence>
<dbReference type="Proteomes" id="UP000004088">
    <property type="component" value="Unassembled WGS sequence"/>
</dbReference>
<evidence type="ECO:0000313" key="11">
    <source>
        <dbReference type="Proteomes" id="UP000004088"/>
    </source>
</evidence>
<dbReference type="PROSITE" id="PS51257">
    <property type="entry name" value="PROKAR_LIPOPROTEIN"/>
    <property type="match status" value="1"/>
</dbReference>
<feature type="domain" description="Disulphide bond isomerase DsbC/G N-terminal" evidence="8">
    <location>
        <begin position="49"/>
        <end position="119"/>
    </location>
</feature>
<dbReference type="GO" id="GO:0042597">
    <property type="term" value="C:periplasmic space"/>
    <property type="evidence" value="ECO:0007669"/>
    <property type="project" value="UniProtKB-SubCell"/>
</dbReference>
<dbReference type="Gene3D" id="3.10.450.70">
    <property type="entry name" value="Disulphide bond isomerase, DsbC/G, N-terminal"/>
    <property type="match status" value="1"/>
</dbReference>
<feature type="domain" description="Thioredoxin-like fold" evidence="9">
    <location>
        <begin position="143"/>
        <end position="264"/>
    </location>
</feature>
<comment type="caution">
    <text evidence="10">The sequence shown here is derived from an EMBL/GenBank/DDBJ whole genome shotgun (WGS) entry which is preliminary data.</text>
</comment>
<proteinExistence type="inferred from homology"/>
<evidence type="ECO:0000256" key="2">
    <source>
        <dbReference type="ARBA" id="ARBA00009813"/>
    </source>
</evidence>
<dbReference type="Pfam" id="PF10411">
    <property type="entry name" value="DsbC_N"/>
    <property type="match status" value="1"/>
</dbReference>
<dbReference type="Pfam" id="PF13098">
    <property type="entry name" value="Thioredoxin_2"/>
    <property type="match status" value="1"/>
</dbReference>
<dbReference type="PANTHER" id="PTHR35272:SF3">
    <property type="entry name" value="THIOL:DISULFIDE INTERCHANGE PROTEIN DSBC"/>
    <property type="match status" value="1"/>
</dbReference>
<dbReference type="InterPro" id="IPR033954">
    <property type="entry name" value="DiS-bond_Isoase_DsbC/G"/>
</dbReference>
<evidence type="ECO:0000259" key="9">
    <source>
        <dbReference type="Pfam" id="PF13098"/>
    </source>
</evidence>
<keyword evidence="11" id="KW-1185">Reference proteome</keyword>
<dbReference type="HOGENOM" id="CLU_083593_1_0_4"/>
<dbReference type="Gene3D" id="3.40.30.10">
    <property type="entry name" value="Glutaredoxin"/>
    <property type="match status" value="1"/>
</dbReference>
<accession>F0F226</accession>
<dbReference type="InterPro" id="IPR051470">
    <property type="entry name" value="Thiol:disulfide_interchange"/>
</dbReference>
<organism evidence="10 11">
    <name type="scientific">Kingella denitrificans ATCC 33394</name>
    <dbReference type="NCBI Taxonomy" id="888741"/>
    <lineage>
        <taxon>Bacteria</taxon>
        <taxon>Pseudomonadati</taxon>
        <taxon>Pseudomonadota</taxon>
        <taxon>Betaproteobacteria</taxon>
        <taxon>Neisseriales</taxon>
        <taxon>Neisseriaceae</taxon>
        <taxon>Kingella</taxon>
    </lineage>
</organism>
<keyword evidence="6 7" id="KW-0676">Redox-active center</keyword>
<gene>
    <name evidence="10" type="ORF">HMPREF9098_2161</name>
</gene>
<comment type="similarity">
    <text evidence="2 7">Belongs to the thioredoxin family. DsbC subfamily.</text>
</comment>
<dbReference type="InterPro" id="IPR012336">
    <property type="entry name" value="Thioredoxin-like_fold"/>
</dbReference>
<feature type="chain" id="PRO_5010009129" description="Thiol:disulfide interchange protein" evidence="7">
    <location>
        <begin position="25"/>
        <end position="274"/>
    </location>
</feature>
<evidence type="ECO:0000256" key="7">
    <source>
        <dbReference type="RuleBase" id="RU364038"/>
    </source>
</evidence>
<evidence type="ECO:0000256" key="3">
    <source>
        <dbReference type="ARBA" id="ARBA00022729"/>
    </source>
</evidence>
<evidence type="ECO:0000256" key="1">
    <source>
        <dbReference type="ARBA" id="ARBA00004418"/>
    </source>
</evidence>
<evidence type="ECO:0000259" key="8">
    <source>
        <dbReference type="Pfam" id="PF10411"/>
    </source>
</evidence>